<evidence type="ECO:0000256" key="4">
    <source>
        <dbReference type="ARBA" id="ARBA00035274"/>
    </source>
</evidence>
<organism evidence="5 6">
    <name type="scientific">Kwoniella mangroviensis CBS 10435</name>
    <dbReference type="NCBI Taxonomy" id="1331196"/>
    <lineage>
        <taxon>Eukaryota</taxon>
        <taxon>Fungi</taxon>
        <taxon>Dikarya</taxon>
        <taxon>Basidiomycota</taxon>
        <taxon>Agaricomycotina</taxon>
        <taxon>Tremellomycetes</taxon>
        <taxon>Tremellales</taxon>
        <taxon>Cryptococcaceae</taxon>
        <taxon>Kwoniella</taxon>
    </lineage>
</organism>
<protein>
    <recommendedName>
        <fullName evidence="4">Large ribosomal subunit protein bL34m</fullName>
    </recommendedName>
</protein>
<dbReference type="OrthoDB" id="431691at2759"/>
<keyword evidence="3" id="KW-0687">Ribonucleoprotein</keyword>
<dbReference type="FunFam" id="1.10.287.3980:FF:000001">
    <property type="entry name" value="Mitochondrial ribosomal protein L34"/>
    <property type="match status" value="1"/>
</dbReference>
<dbReference type="PANTHER" id="PTHR14503:SF4">
    <property type="entry name" value="LARGE RIBOSOMAL SUBUNIT PROTEIN BL34M"/>
    <property type="match status" value="1"/>
</dbReference>
<dbReference type="Gene3D" id="1.10.287.3980">
    <property type="match status" value="1"/>
</dbReference>
<keyword evidence="6" id="KW-1185">Reference proteome</keyword>
<dbReference type="STRING" id="1331196.A0A1B9INI3"/>
<dbReference type="PANTHER" id="PTHR14503">
    <property type="entry name" value="MITOCHONDRIAL RIBOSOMAL PROTEIN 34 FAMILY MEMBER"/>
    <property type="match status" value="1"/>
</dbReference>
<sequence>MPRLPRAIFPLLPRPPLPLSGPKPKFSLNSTLRFNPLSSTEPFHPSFSSTSSSQYQSSLSYLFGDHPTIPSSPSPYRTMISNHYSPLSSLTAQPYRARSALGSLRFIAMGTFYQPSQRKRKNKHGFLSRLRGGRNNRKIIFRRLLKGRKNMSH</sequence>
<dbReference type="GO" id="GO:0005762">
    <property type="term" value="C:mitochondrial large ribosomal subunit"/>
    <property type="evidence" value="ECO:0007669"/>
    <property type="project" value="TreeGrafter"/>
</dbReference>
<evidence type="ECO:0000313" key="6">
    <source>
        <dbReference type="Proteomes" id="UP000092583"/>
    </source>
</evidence>
<gene>
    <name evidence="5" type="ORF">L486_04601</name>
</gene>
<evidence type="ECO:0000256" key="2">
    <source>
        <dbReference type="ARBA" id="ARBA00022980"/>
    </source>
</evidence>
<dbReference type="InterPro" id="IPR000271">
    <property type="entry name" value="Ribosomal_bL34"/>
</dbReference>
<comment type="similarity">
    <text evidence="1">Belongs to the bacterial ribosomal protein bL34 family.</text>
</comment>
<dbReference type="Pfam" id="PF00468">
    <property type="entry name" value="Ribosomal_L34"/>
    <property type="match status" value="1"/>
</dbReference>
<dbReference type="GO" id="GO:0003735">
    <property type="term" value="F:structural constituent of ribosome"/>
    <property type="evidence" value="ECO:0007669"/>
    <property type="project" value="InterPro"/>
</dbReference>
<proteinExistence type="inferred from homology"/>
<evidence type="ECO:0000256" key="1">
    <source>
        <dbReference type="ARBA" id="ARBA00010111"/>
    </source>
</evidence>
<dbReference type="AlphaFoldDB" id="A0A1B9INI3"/>
<dbReference type="EMBL" id="KI669463">
    <property type="protein sequence ID" value="OCF57146.1"/>
    <property type="molecule type" value="Genomic_DNA"/>
</dbReference>
<keyword evidence="2" id="KW-0689">Ribosomal protein</keyword>
<evidence type="ECO:0000313" key="5">
    <source>
        <dbReference type="EMBL" id="OCF57146.1"/>
    </source>
</evidence>
<dbReference type="Proteomes" id="UP000092583">
    <property type="component" value="Unassembled WGS sequence"/>
</dbReference>
<reference evidence="5 6" key="1">
    <citation type="submission" date="2013-07" db="EMBL/GenBank/DDBJ databases">
        <title>The Genome Sequence of Kwoniella mangroviensis CBS10435.</title>
        <authorList>
            <consortium name="The Broad Institute Genome Sequencing Platform"/>
            <person name="Cuomo C."/>
            <person name="Litvintseva A."/>
            <person name="Chen Y."/>
            <person name="Heitman J."/>
            <person name="Sun S."/>
            <person name="Springer D."/>
            <person name="Dromer F."/>
            <person name="Young S.K."/>
            <person name="Zeng Q."/>
            <person name="Gargeya S."/>
            <person name="Fitzgerald M."/>
            <person name="Abouelleil A."/>
            <person name="Alvarado L."/>
            <person name="Berlin A.M."/>
            <person name="Chapman S.B."/>
            <person name="Dewar J."/>
            <person name="Goldberg J."/>
            <person name="Griggs A."/>
            <person name="Gujja S."/>
            <person name="Hansen M."/>
            <person name="Howarth C."/>
            <person name="Imamovic A."/>
            <person name="Larimer J."/>
            <person name="McCowan C."/>
            <person name="Murphy C."/>
            <person name="Pearson M."/>
            <person name="Priest M."/>
            <person name="Roberts A."/>
            <person name="Saif S."/>
            <person name="Shea T."/>
            <person name="Sykes S."/>
            <person name="Wortman J."/>
            <person name="Nusbaum C."/>
            <person name="Birren B."/>
        </authorList>
    </citation>
    <scope>NUCLEOTIDE SEQUENCE [LARGE SCALE GENOMIC DNA]</scope>
    <source>
        <strain evidence="5 6">CBS 10435</strain>
    </source>
</reference>
<reference evidence="6" key="2">
    <citation type="submission" date="2013-12" db="EMBL/GenBank/DDBJ databases">
        <title>Evolution of pathogenesis and genome organization in the Tremellales.</title>
        <authorList>
            <person name="Cuomo C."/>
            <person name="Litvintseva A."/>
            <person name="Heitman J."/>
            <person name="Chen Y."/>
            <person name="Sun S."/>
            <person name="Springer D."/>
            <person name="Dromer F."/>
            <person name="Young S."/>
            <person name="Zeng Q."/>
            <person name="Chapman S."/>
            <person name="Gujja S."/>
            <person name="Saif S."/>
            <person name="Birren B."/>
        </authorList>
    </citation>
    <scope>NUCLEOTIDE SEQUENCE [LARGE SCALE GENOMIC DNA]</scope>
    <source>
        <strain evidence="6">CBS 10435</strain>
    </source>
</reference>
<dbReference type="GO" id="GO:0006412">
    <property type="term" value="P:translation"/>
    <property type="evidence" value="ECO:0007669"/>
    <property type="project" value="InterPro"/>
</dbReference>
<name>A0A1B9INI3_9TREE</name>
<evidence type="ECO:0000256" key="3">
    <source>
        <dbReference type="ARBA" id="ARBA00023274"/>
    </source>
</evidence>
<accession>A0A1B9INI3</accession>